<organism evidence="1 2">
    <name type="scientific">Akkermansia biwaensis</name>
    <dbReference type="NCBI Taxonomy" id="2946555"/>
    <lineage>
        <taxon>Bacteria</taxon>
        <taxon>Pseudomonadati</taxon>
        <taxon>Verrucomicrobiota</taxon>
        <taxon>Verrucomicrobiia</taxon>
        <taxon>Verrucomicrobiales</taxon>
        <taxon>Akkermansiaceae</taxon>
        <taxon>Akkermansia</taxon>
    </lineage>
</organism>
<evidence type="ECO:0000313" key="1">
    <source>
        <dbReference type="EMBL" id="BDL44211.1"/>
    </source>
</evidence>
<evidence type="ECO:0000313" key="2">
    <source>
        <dbReference type="Proteomes" id="UP001062263"/>
    </source>
</evidence>
<dbReference type="EMBL" id="AP025943">
    <property type="protein sequence ID" value="BDL44211.1"/>
    <property type="molecule type" value="Genomic_DNA"/>
</dbReference>
<dbReference type="Proteomes" id="UP001062263">
    <property type="component" value="Chromosome"/>
</dbReference>
<reference evidence="1" key="1">
    <citation type="submission" date="2022-06" db="EMBL/GenBank/DDBJ databases">
        <title>Akkermansia biwalacus sp. nov., an anaerobic mucin-degrading bacterium isolated from human intestine.</title>
        <authorList>
            <person name="Kobayashi Y."/>
            <person name="Inoue S."/>
            <person name="Kawahara T."/>
            <person name="Kohda N."/>
        </authorList>
    </citation>
    <scope>NUCLEOTIDE SEQUENCE</scope>
    <source>
        <strain evidence="1">WON2089</strain>
    </source>
</reference>
<gene>
    <name evidence="1" type="ORF">Abiwalacus_17850</name>
</gene>
<keyword evidence="2" id="KW-1185">Reference proteome</keyword>
<proteinExistence type="predicted"/>
<protein>
    <submittedName>
        <fullName evidence="1">Uncharacterized protein</fullName>
    </submittedName>
</protein>
<dbReference type="RefSeq" id="WP_215436057.1">
    <property type="nucleotide sequence ID" value="NZ_AP025943.1"/>
</dbReference>
<name>A0ABN6QI36_9BACT</name>
<sequence length="399" mass="43502">MNKITTVNGVLVAAQSDFASHAQDKMIHLTEEERIAWNAKADASALSGKVDTSTFAAHETNTTVHVSQEEKEKWNARNTKGAVVATQDGLDAHTENTTAHITGEERAAWNAASAIPGASNAFTGDNTHAGTETFNNIVNINNDIAINGKSLNSFLYQQALLSGVFQANKNTMLEDVGTMGEVIQYNCTGDKPANTTTRDKWRSIPSQSVVDTNDVSFFAYGSRFSWANGTIYSNLSVLLQGINTPGMFLFLLGEGTDGEGVVAGVLKKYFENNLTINDIPARAAFIVVTEDRKLRVTTSVEEYYFPSALYHLFFVCTHHPRIKIALSQMENDGFGKDYMETSSEYAGLPPKVFDLGNGSYISRFVGYATSGRTTFGGNLIPLILPLRINSSYLINNLIS</sequence>
<accession>A0ABN6QI36</accession>